<dbReference type="EMBL" id="BBLT01000016">
    <property type="protein sequence ID" value="GAL87712.1"/>
    <property type="molecule type" value="Genomic_DNA"/>
</dbReference>
<dbReference type="Proteomes" id="UP000030185">
    <property type="component" value="Unassembled WGS sequence"/>
</dbReference>
<evidence type="ECO:0000256" key="1">
    <source>
        <dbReference type="SAM" id="SignalP"/>
    </source>
</evidence>
<dbReference type="STRING" id="153721.MYP_4943"/>
<accession>A0A098LMM9</accession>
<evidence type="ECO:0008006" key="4">
    <source>
        <dbReference type="Google" id="ProtNLM"/>
    </source>
</evidence>
<feature type="chain" id="PRO_5001945287" description="Outer membrane protein beta-barrel domain-containing protein" evidence="1">
    <location>
        <begin position="25"/>
        <end position="298"/>
    </location>
</feature>
<comment type="caution">
    <text evidence="2">The sequence shown here is derived from an EMBL/GenBank/DDBJ whole genome shotgun (WGS) entry which is preliminary data.</text>
</comment>
<feature type="signal peptide" evidence="1">
    <location>
        <begin position="1"/>
        <end position="24"/>
    </location>
</feature>
<reference evidence="2 3" key="1">
    <citation type="submission" date="2014-09" db="EMBL/GenBank/DDBJ databases">
        <title>Sporocytophaga myxococcoides PG-01 genome sequencing.</title>
        <authorList>
            <person name="Liu L."/>
            <person name="Gao P.J."/>
            <person name="Chen G.J."/>
            <person name="Wang L.S."/>
        </authorList>
    </citation>
    <scope>NUCLEOTIDE SEQUENCE [LARGE SCALE GENOMIC DNA]</scope>
    <source>
        <strain evidence="2 3">PG-01</strain>
    </source>
</reference>
<evidence type="ECO:0000313" key="2">
    <source>
        <dbReference type="EMBL" id="GAL87712.1"/>
    </source>
</evidence>
<protein>
    <recommendedName>
        <fullName evidence="4">Outer membrane protein beta-barrel domain-containing protein</fullName>
    </recommendedName>
</protein>
<evidence type="ECO:0000313" key="3">
    <source>
        <dbReference type="Proteomes" id="UP000030185"/>
    </source>
</evidence>
<name>A0A098LMM9_9BACT</name>
<dbReference type="eggNOG" id="COG3637">
    <property type="taxonomic scope" value="Bacteria"/>
</dbReference>
<keyword evidence="1" id="KW-0732">Signal</keyword>
<keyword evidence="3" id="KW-1185">Reference proteome</keyword>
<dbReference type="AlphaFoldDB" id="A0A098LMM9"/>
<organism evidence="2 3">
    <name type="scientific">Sporocytophaga myxococcoides</name>
    <dbReference type="NCBI Taxonomy" id="153721"/>
    <lineage>
        <taxon>Bacteria</taxon>
        <taxon>Pseudomonadati</taxon>
        <taxon>Bacteroidota</taxon>
        <taxon>Cytophagia</taxon>
        <taxon>Cytophagales</taxon>
        <taxon>Cytophagaceae</taxon>
        <taxon>Sporocytophaga</taxon>
    </lineage>
</organism>
<dbReference type="RefSeq" id="WP_045469721.1">
    <property type="nucleotide sequence ID" value="NZ_BBLT01000016.1"/>
</dbReference>
<proteinExistence type="predicted"/>
<dbReference type="OrthoDB" id="657710at2"/>
<sequence length="298" mass="33680">MKTNNNTLLLILIIFLPSVSVSFAGDELPGNKKKKKDNAPVGLTYKSASKGKDDGFHDYFLNVQLGGFWAYNNATVKLNSPELEGTEIDLERDFDLSKNKFFPRADVIFRIGKRHQIAASFFDLSRKKSLVLDRNISYGDTTFYVNSGLDAKFRLTSYGLEYRFSIVKTPLWEAGVLLGAKAFRVYGKAEAHLNGFSYGVTKQYWAPVPLPGVHALVNLGKHVVLRGVGDYFQLSLDDWDFKVWEVRPGIEIYPIENLGLSFYYHYLVADVNKVPEENVNGFFKYKISAVSGQLALRF</sequence>
<gene>
    <name evidence="2" type="ORF">MYP_4943</name>
</gene>